<keyword evidence="3" id="KW-1185">Reference proteome</keyword>
<dbReference type="EMBL" id="BJNV01000013">
    <property type="protein sequence ID" value="GEC95055.1"/>
    <property type="molecule type" value="Genomic_DNA"/>
</dbReference>
<proteinExistence type="predicted"/>
<protein>
    <submittedName>
        <fullName evidence="2">Uncharacterized protein</fullName>
    </submittedName>
</protein>
<dbReference type="AlphaFoldDB" id="A0A4Y4CQ05"/>
<comment type="caution">
    <text evidence="2">The sequence shown here is derived from an EMBL/GenBank/DDBJ whole genome shotgun (WGS) entry which is preliminary data.</text>
</comment>
<dbReference type="Proteomes" id="UP000318422">
    <property type="component" value="Unassembled WGS sequence"/>
</dbReference>
<reference evidence="2 3" key="1">
    <citation type="submission" date="2019-06" db="EMBL/GenBank/DDBJ databases">
        <title>Whole genome shotgun sequence of Zoogloea ramigera NBRC 15342.</title>
        <authorList>
            <person name="Hosoyama A."/>
            <person name="Uohara A."/>
            <person name="Ohji S."/>
            <person name="Ichikawa N."/>
        </authorList>
    </citation>
    <scope>NUCLEOTIDE SEQUENCE [LARGE SCALE GENOMIC DNA]</scope>
    <source>
        <strain evidence="2 3">NBRC 15342</strain>
    </source>
</reference>
<evidence type="ECO:0000313" key="2">
    <source>
        <dbReference type="EMBL" id="GEC95055.1"/>
    </source>
</evidence>
<feature type="region of interest" description="Disordered" evidence="1">
    <location>
        <begin position="1"/>
        <end position="47"/>
    </location>
</feature>
<evidence type="ECO:0000256" key="1">
    <source>
        <dbReference type="SAM" id="MobiDB-lite"/>
    </source>
</evidence>
<sequence length="342" mass="38076">MHLQAVGSDCTAHTLARPVTVPHDPPFVRRPSSKALPEGAASAAEPVGDSLDAEAAALLADIEAFDIEAARRRVQEIDARNTGPRRSSTVFPSVAPDPGLPSIPALPEVAPAAAEEVSVEREKARAGGLLAQLRDEVVSRQRRADEASQEQGAMRATLDRRLRMVFDYLHDLCTQLNYLKPPVDRAYFFLDSDDAFRDLSWNEGFTDLRSRPQQEGGGIERVSFTYTLKGPGERTLERAGPGVERLRHILFDLGLRFECRELRNRQRELEQAWFTVADEVNVQLVWRADLDKGVVVLESRNLERLGHAVVSLLPESVGEAMLDEFGRLVLGRENSFRAHLLR</sequence>
<name>A0A4Y4CQ05_ZOORA</name>
<organism evidence="2 3">
    <name type="scientific">Zoogloea ramigera</name>
    <dbReference type="NCBI Taxonomy" id="350"/>
    <lineage>
        <taxon>Bacteria</taxon>
        <taxon>Pseudomonadati</taxon>
        <taxon>Pseudomonadota</taxon>
        <taxon>Betaproteobacteria</taxon>
        <taxon>Rhodocyclales</taxon>
        <taxon>Zoogloeaceae</taxon>
        <taxon>Zoogloea</taxon>
    </lineage>
</organism>
<evidence type="ECO:0000313" key="3">
    <source>
        <dbReference type="Proteomes" id="UP000318422"/>
    </source>
</evidence>
<accession>A0A4Y4CQ05</accession>
<gene>
    <name evidence="2" type="ORF">ZRA01_11280</name>
</gene>